<dbReference type="Pfam" id="PF01258">
    <property type="entry name" value="zf-dskA_traR"/>
    <property type="match status" value="1"/>
</dbReference>
<keyword evidence="2" id="KW-0863">Zinc-finger</keyword>
<comment type="caution">
    <text evidence="7">The sequence shown here is derived from an EMBL/GenBank/DDBJ whole genome shotgun (WGS) entry which is preliminary data.</text>
</comment>
<dbReference type="GO" id="GO:0008270">
    <property type="term" value="F:zinc ion binding"/>
    <property type="evidence" value="ECO:0007669"/>
    <property type="project" value="UniProtKB-KW"/>
</dbReference>
<proteinExistence type="predicted"/>
<dbReference type="InterPro" id="IPR000962">
    <property type="entry name" value="Znf_DskA_TraR"/>
</dbReference>
<dbReference type="Gene3D" id="1.20.120.910">
    <property type="entry name" value="DksA, coiled-coil domain"/>
    <property type="match status" value="1"/>
</dbReference>
<feature type="compositionally biased region" description="Basic and acidic residues" evidence="5">
    <location>
        <begin position="40"/>
        <end position="54"/>
    </location>
</feature>
<dbReference type="EMBL" id="PTJC01000006">
    <property type="protein sequence ID" value="PPK85183.1"/>
    <property type="molecule type" value="Genomic_DNA"/>
</dbReference>
<gene>
    <name evidence="7" type="ORF">CLV84_2075</name>
</gene>
<dbReference type="PANTHER" id="PTHR33823">
    <property type="entry name" value="RNA POLYMERASE-BINDING TRANSCRIPTION FACTOR DKSA-RELATED"/>
    <property type="match status" value="1"/>
</dbReference>
<feature type="region of interest" description="Disordered" evidence="5">
    <location>
        <begin position="40"/>
        <end position="61"/>
    </location>
</feature>
<dbReference type="Proteomes" id="UP000237662">
    <property type="component" value="Unassembled WGS sequence"/>
</dbReference>
<dbReference type="SUPFAM" id="SSF109635">
    <property type="entry name" value="DnaK suppressor protein DksA, alpha-hairpin domain"/>
    <property type="match status" value="1"/>
</dbReference>
<evidence type="ECO:0000256" key="2">
    <source>
        <dbReference type="ARBA" id="ARBA00022771"/>
    </source>
</evidence>
<evidence type="ECO:0000259" key="6">
    <source>
        <dbReference type="Pfam" id="PF01258"/>
    </source>
</evidence>
<dbReference type="PANTHER" id="PTHR33823:SF2">
    <property type="entry name" value="RNA POLYMERASE-BINDING TRANSCRIPTION FACTOR DKSA"/>
    <property type="match status" value="1"/>
</dbReference>
<dbReference type="OrthoDB" id="9811543at2"/>
<feature type="zinc finger region" description="dksA C4-type" evidence="4">
    <location>
        <begin position="94"/>
        <end position="118"/>
    </location>
</feature>
<accession>A0A2S6I205</accession>
<evidence type="ECO:0000313" key="8">
    <source>
        <dbReference type="Proteomes" id="UP000237662"/>
    </source>
</evidence>
<name>A0A2S6I205_9BACT</name>
<organism evidence="7 8">
    <name type="scientific">Neolewinella xylanilytica</name>
    <dbReference type="NCBI Taxonomy" id="1514080"/>
    <lineage>
        <taxon>Bacteria</taxon>
        <taxon>Pseudomonadati</taxon>
        <taxon>Bacteroidota</taxon>
        <taxon>Saprospiria</taxon>
        <taxon>Saprospirales</taxon>
        <taxon>Lewinellaceae</taxon>
        <taxon>Neolewinella</taxon>
    </lineage>
</organism>
<dbReference type="AlphaFoldDB" id="A0A2S6I205"/>
<keyword evidence="1" id="KW-0479">Metal-binding</keyword>
<keyword evidence="8" id="KW-1185">Reference proteome</keyword>
<evidence type="ECO:0000313" key="7">
    <source>
        <dbReference type="EMBL" id="PPK85183.1"/>
    </source>
</evidence>
<evidence type="ECO:0000256" key="4">
    <source>
        <dbReference type="PROSITE-ProRule" id="PRU00510"/>
    </source>
</evidence>
<evidence type="ECO:0000256" key="5">
    <source>
        <dbReference type="SAM" id="MobiDB-lite"/>
    </source>
</evidence>
<dbReference type="RefSeq" id="WP_104419696.1">
    <property type="nucleotide sequence ID" value="NZ_PTJC01000006.1"/>
</dbReference>
<evidence type="ECO:0000256" key="3">
    <source>
        <dbReference type="ARBA" id="ARBA00022833"/>
    </source>
</evidence>
<evidence type="ECO:0000256" key="1">
    <source>
        <dbReference type="ARBA" id="ARBA00022723"/>
    </source>
</evidence>
<feature type="domain" description="Zinc finger DksA/TraR C4-type" evidence="6">
    <location>
        <begin position="91"/>
        <end position="118"/>
    </location>
</feature>
<dbReference type="PROSITE" id="PS51128">
    <property type="entry name" value="ZF_DKSA_2"/>
    <property type="match status" value="1"/>
</dbReference>
<sequence length="122" mass="14090">MQARPQTRYSDEQLAEFKAIIDARLAEARKQLQFYQDQLAEHTNSEEGKVRGLDDGTGTMTNEETHRLANRQQQLIQHLENALLRIQNKVYGICRVTGELISPERLRIVPHTTLSIHAKQNR</sequence>
<dbReference type="InterPro" id="IPR037187">
    <property type="entry name" value="DnaK_N"/>
</dbReference>
<reference evidence="7 8" key="1">
    <citation type="submission" date="2018-02" db="EMBL/GenBank/DDBJ databases">
        <title>Genomic Encyclopedia of Archaeal and Bacterial Type Strains, Phase II (KMG-II): from individual species to whole genera.</title>
        <authorList>
            <person name="Goeker M."/>
        </authorList>
    </citation>
    <scope>NUCLEOTIDE SEQUENCE [LARGE SCALE GENOMIC DNA]</scope>
    <source>
        <strain evidence="7 8">DSM 29526</strain>
    </source>
</reference>
<keyword evidence="3" id="KW-0862">Zinc</keyword>
<protein>
    <submittedName>
        <fullName evidence="7">TraR/DksA family transcriptional regulator</fullName>
    </submittedName>
</protein>